<dbReference type="AlphaFoldDB" id="A0ABD2QML9"/>
<dbReference type="Pfam" id="PF00664">
    <property type="entry name" value="ABC_membrane"/>
    <property type="match status" value="1"/>
</dbReference>
<evidence type="ECO:0000256" key="1">
    <source>
        <dbReference type="ARBA" id="ARBA00004141"/>
    </source>
</evidence>
<dbReference type="PANTHER" id="PTHR24221">
    <property type="entry name" value="ATP-BINDING CASSETTE SUB-FAMILY B"/>
    <property type="match status" value="1"/>
</dbReference>
<sequence length="128" mass="13918">MLVSILILIFKGFFLGYAAEGLVKRMRIKLFNAYLNQEIGWFDSPGNQAGVLVAKLASDVDNIGEVSGPSLGVMLQGISTKQIRNVGGQQGFIGEQIAQESISSIRTVYGLGLEGHFEKLFYKSCSKV</sequence>
<dbReference type="Gene3D" id="1.20.1560.10">
    <property type="entry name" value="ABC transporter type 1, transmembrane domain"/>
    <property type="match status" value="1"/>
</dbReference>
<feature type="chain" id="PRO_5044815178" description="ABC transmembrane type-1 domain-containing protein" evidence="5">
    <location>
        <begin position="19"/>
        <end position="128"/>
    </location>
</feature>
<keyword evidence="3" id="KW-1133">Transmembrane helix</keyword>
<organism evidence="7 8">
    <name type="scientific">Cichlidogyrus casuarinus</name>
    <dbReference type="NCBI Taxonomy" id="1844966"/>
    <lineage>
        <taxon>Eukaryota</taxon>
        <taxon>Metazoa</taxon>
        <taxon>Spiralia</taxon>
        <taxon>Lophotrochozoa</taxon>
        <taxon>Platyhelminthes</taxon>
        <taxon>Monogenea</taxon>
        <taxon>Monopisthocotylea</taxon>
        <taxon>Dactylogyridea</taxon>
        <taxon>Ancyrocephalidae</taxon>
        <taxon>Cichlidogyrus</taxon>
    </lineage>
</organism>
<dbReference type="PANTHER" id="PTHR24221:SF503">
    <property type="entry name" value="MITOCHONDRIAL POTASSIUM CHANNEL ATP-BINDING SUBUNIT"/>
    <property type="match status" value="1"/>
</dbReference>
<evidence type="ECO:0000256" key="2">
    <source>
        <dbReference type="ARBA" id="ARBA00022692"/>
    </source>
</evidence>
<comment type="caution">
    <text evidence="7">The sequence shown here is derived from an EMBL/GenBank/DDBJ whole genome shotgun (WGS) entry which is preliminary data.</text>
</comment>
<reference evidence="7 8" key="1">
    <citation type="submission" date="2024-11" db="EMBL/GenBank/DDBJ databases">
        <title>Adaptive evolution of stress response genes in parasites aligns with host niche diversity.</title>
        <authorList>
            <person name="Hahn C."/>
            <person name="Resl P."/>
        </authorList>
    </citation>
    <scope>NUCLEOTIDE SEQUENCE [LARGE SCALE GENOMIC DNA]</scope>
    <source>
        <strain evidence="7">EGGRZ-B1_66</strain>
        <tissue evidence="7">Body</tissue>
    </source>
</reference>
<keyword evidence="4" id="KW-0472">Membrane</keyword>
<proteinExistence type="predicted"/>
<dbReference type="EMBL" id="JBJKFK010000031">
    <property type="protein sequence ID" value="KAL3320763.1"/>
    <property type="molecule type" value="Genomic_DNA"/>
</dbReference>
<dbReference type="Proteomes" id="UP001626550">
    <property type="component" value="Unassembled WGS sequence"/>
</dbReference>
<dbReference type="InterPro" id="IPR011527">
    <property type="entry name" value="ABC1_TM_dom"/>
</dbReference>
<keyword evidence="8" id="KW-1185">Reference proteome</keyword>
<keyword evidence="5" id="KW-0732">Signal</keyword>
<feature type="signal peptide" evidence="5">
    <location>
        <begin position="1"/>
        <end position="18"/>
    </location>
</feature>
<keyword evidence="2" id="KW-0812">Transmembrane</keyword>
<evidence type="ECO:0000259" key="6">
    <source>
        <dbReference type="PROSITE" id="PS50929"/>
    </source>
</evidence>
<dbReference type="InterPro" id="IPR036640">
    <property type="entry name" value="ABC1_TM_sf"/>
</dbReference>
<name>A0ABD2QML9_9PLAT</name>
<evidence type="ECO:0000256" key="5">
    <source>
        <dbReference type="SAM" id="SignalP"/>
    </source>
</evidence>
<evidence type="ECO:0000256" key="4">
    <source>
        <dbReference type="ARBA" id="ARBA00023136"/>
    </source>
</evidence>
<feature type="domain" description="ABC transmembrane type-1" evidence="6">
    <location>
        <begin position="1"/>
        <end position="80"/>
    </location>
</feature>
<evidence type="ECO:0000313" key="8">
    <source>
        <dbReference type="Proteomes" id="UP001626550"/>
    </source>
</evidence>
<accession>A0ABD2QML9</accession>
<gene>
    <name evidence="7" type="ORF">Ciccas_000553</name>
</gene>
<evidence type="ECO:0000256" key="3">
    <source>
        <dbReference type="ARBA" id="ARBA00022989"/>
    </source>
</evidence>
<dbReference type="SUPFAM" id="SSF90123">
    <property type="entry name" value="ABC transporter transmembrane region"/>
    <property type="match status" value="1"/>
</dbReference>
<dbReference type="InterPro" id="IPR039421">
    <property type="entry name" value="Type_1_exporter"/>
</dbReference>
<dbReference type="GO" id="GO:0016020">
    <property type="term" value="C:membrane"/>
    <property type="evidence" value="ECO:0007669"/>
    <property type="project" value="UniProtKB-SubCell"/>
</dbReference>
<comment type="subcellular location">
    <subcellularLocation>
        <location evidence="1">Membrane</location>
        <topology evidence="1">Multi-pass membrane protein</topology>
    </subcellularLocation>
</comment>
<dbReference type="PROSITE" id="PS50929">
    <property type="entry name" value="ABC_TM1F"/>
    <property type="match status" value="1"/>
</dbReference>
<evidence type="ECO:0000313" key="7">
    <source>
        <dbReference type="EMBL" id="KAL3320763.1"/>
    </source>
</evidence>
<protein>
    <recommendedName>
        <fullName evidence="6">ABC transmembrane type-1 domain-containing protein</fullName>
    </recommendedName>
</protein>